<organism evidence="2 3">
    <name type="scientific">Pseudomonas laurentiana</name>
    <dbReference type="NCBI Taxonomy" id="2364649"/>
    <lineage>
        <taxon>Bacteria</taxon>
        <taxon>Pseudomonadati</taxon>
        <taxon>Pseudomonadota</taxon>
        <taxon>Gammaproteobacteria</taxon>
        <taxon>Pseudomonadales</taxon>
        <taxon>Pseudomonadaceae</taxon>
        <taxon>Pseudomonas</taxon>
    </lineage>
</organism>
<name>A0A6I5RSQ8_9PSED</name>
<keyword evidence="1" id="KW-0472">Membrane</keyword>
<evidence type="ECO:0008006" key="4">
    <source>
        <dbReference type="Google" id="ProtNLM"/>
    </source>
</evidence>
<keyword evidence="3" id="KW-1185">Reference proteome</keyword>
<feature type="transmembrane region" description="Helical" evidence="1">
    <location>
        <begin position="21"/>
        <end position="39"/>
    </location>
</feature>
<reference evidence="2 3" key="1">
    <citation type="submission" date="2020-02" db="EMBL/GenBank/DDBJ databases">
        <title>Broccoli isolated Pseudomonas sp.</title>
        <authorList>
            <person name="Fujikawa T."/>
            <person name="Sawada H."/>
        </authorList>
    </citation>
    <scope>NUCLEOTIDE SEQUENCE [LARGE SCALE GENOMIC DNA]</scope>
    <source>
        <strain evidence="2 3">JCM 32154</strain>
    </source>
</reference>
<gene>
    <name evidence="2" type="ORF">G3O07_14715</name>
</gene>
<evidence type="ECO:0000256" key="1">
    <source>
        <dbReference type="SAM" id="Phobius"/>
    </source>
</evidence>
<dbReference type="Proteomes" id="UP000471751">
    <property type="component" value="Unassembled WGS sequence"/>
</dbReference>
<evidence type="ECO:0000313" key="2">
    <source>
        <dbReference type="EMBL" id="NES10700.1"/>
    </source>
</evidence>
<keyword evidence="1" id="KW-0812">Transmembrane</keyword>
<evidence type="ECO:0000313" key="3">
    <source>
        <dbReference type="Proteomes" id="UP000471751"/>
    </source>
</evidence>
<keyword evidence="1" id="KW-1133">Transmembrane helix</keyword>
<comment type="caution">
    <text evidence="2">The sequence shown here is derived from an EMBL/GenBank/DDBJ whole genome shotgun (WGS) entry which is preliminary data.</text>
</comment>
<dbReference type="EMBL" id="JAAHBT010000153">
    <property type="protein sequence ID" value="NES10700.1"/>
    <property type="molecule type" value="Genomic_DNA"/>
</dbReference>
<proteinExistence type="predicted"/>
<accession>A0A6I5RSQ8</accession>
<sequence>MRWVNLLPWREARRLARGQQMRAMLLAMLLLGGVGVLLVDRAVKHG</sequence>
<protein>
    <recommendedName>
        <fullName evidence="4">Pilus assembly protein PilN</fullName>
    </recommendedName>
</protein>
<dbReference type="AlphaFoldDB" id="A0A6I5RSQ8"/>